<dbReference type="SUPFAM" id="SSF82153">
    <property type="entry name" value="FAS1 domain"/>
    <property type="match status" value="1"/>
</dbReference>
<dbReference type="AlphaFoldDB" id="A0AAD2DZ77"/>
<evidence type="ECO:0000313" key="5">
    <source>
        <dbReference type="EMBL" id="CAI9769241.1"/>
    </source>
</evidence>
<dbReference type="Proteomes" id="UP000834106">
    <property type="component" value="Chromosome 10"/>
</dbReference>
<dbReference type="PANTHER" id="PTHR33985">
    <property type="entry name" value="OS02G0491300 PROTEIN-RELATED"/>
    <property type="match status" value="1"/>
</dbReference>
<evidence type="ECO:0000259" key="4">
    <source>
        <dbReference type="Pfam" id="PF02469"/>
    </source>
</evidence>
<keyword evidence="2" id="KW-1133">Transmembrane helix</keyword>
<keyword evidence="2" id="KW-0472">Membrane</keyword>
<evidence type="ECO:0000256" key="1">
    <source>
        <dbReference type="ARBA" id="ARBA00007843"/>
    </source>
</evidence>
<protein>
    <recommendedName>
        <fullName evidence="4">FAS1 domain-containing protein</fullName>
    </recommendedName>
</protein>
<dbReference type="Pfam" id="PF02469">
    <property type="entry name" value="Fasciclin"/>
    <property type="match status" value="1"/>
</dbReference>
<dbReference type="EMBL" id="OU503045">
    <property type="protein sequence ID" value="CAI9769241.1"/>
    <property type="molecule type" value="Genomic_DNA"/>
</dbReference>
<feature type="signal peptide" evidence="3">
    <location>
        <begin position="1"/>
        <end position="27"/>
    </location>
</feature>
<reference evidence="5" key="1">
    <citation type="submission" date="2023-05" db="EMBL/GenBank/DDBJ databases">
        <authorList>
            <person name="Huff M."/>
        </authorList>
    </citation>
    <scope>NUCLEOTIDE SEQUENCE</scope>
</reference>
<accession>A0AAD2DZ77</accession>
<sequence>MAAAASFRHHLSPLLFLAVAVTNDVEEDELESMFAILRGHGCALFSNAIATSDIIYEIFNSNSNSSFTFFAPTYSNLYAIDMFNTASDYTSVLHCHVVPLRLTLSELRRLPSGYDLDTLVKCHLITVESHQFGSLISNNDVINIEGVEVVLPGLFYSLEIAVHGLGEMLNCLRTDFGSGQDSPFVAPSEPPIYSPVFNGIGAAPQGTNFTGFPELPIARSNLWSLNRLFFELLTDNPTSFFCVNGAVIDPPTPISFVEVMNLDCFRVLGLMKMWDLVLTGCFWCIFTGTIASLFAGEFLRYCVRIFSPVVDGSVLSPLLTDIAGFLLTPTSGCLDSNTIKSSAPEPVDVDGYLPAHSQNTSHFPPAKFFATRIGIIVAGERK</sequence>
<dbReference type="InterPro" id="IPR036378">
    <property type="entry name" value="FAS1_dom_sf"/>
</dbReference>
<dbReference type="InterPro" id="IPR052806">
    <property type="entry name" value="Fasciclin-like_AGP"/>
</dbReference>
<evidence type="ECO:0000256" key="3">
    <source>
        <dbReference type="SAM" id="SignalP"/>
    </source>
</evidence>
<organism evidence="5 6">
    <name type="scientific">Fraxinus pennsylvanica</name>
    <dbReference type="NCBI Taxonomy" id="56036"/>
    <lineage>
        <taxon>Eukaryota</taxon>
        <taxon>Viridiplantae</taxon>
        <taxon>Streptophyta</taxon>
        <taxon>Embryophyta</taxon>
        <taxon>Tracheophyta</taxon>
        <taxon>Spermatophyta</taxon>
        <taxon>Magnoliopsida</taxon>
        <taxon>eudicotyledons</taxon>
        <taxon>Gunneridae</taxon>
        <taxon>Pentapetalae</taxon>
        <taxon>asterids</taxon>
        <taxon>lamiids</taxon>
        <taxon>Lamiales</taxon>
        <taxon>Oleaceae</taxon>
        <taxon>Oleeae</taxon>
        <taxon>Fraxinus</taxon>
    </lineage>
</organism>
<comment type="similarity">
    <text evidence="1">Belongs to the fasciclin-like AGP family.</text>
</comment>
<keyword evidence="6" id="KW-1185">Reference proteome</keyword>
<gene>
    <name evidence="5" type="ORF">FPE_LOCUS17049</name>
</gene>
<feature type="chain" id="PRO_5041937810" description="FAS1 domain-containing protein" evidence="3">
    <location>
        <begin position="28"/>
        <end position="382"/>
    </location>
</feature>
<feature type="domain" description="FAS1" evidence="4">
    <location>
        <begin position="44"/>
        <end position="149"/>
    </location>
</feature>
<keyword evidence="3" id="KW-0732">Signal</keyword>
<name>A0AAD2DZ77_9LAMI</name>
<dbReference type="PANTHER" id="PTHR33985:SF15">
    <property type="entry name" value="FASCICLIN-LIKE ARABINOGALACTAN PROTEIN 19"/>
    <property type="match status" value="1"/>
</dbReference>
<proteinExistence type="inferred from homology"/>
<evidence type="ECO:0000313" key="6">
    <source>
        <dbReference type="Proteomes" id="UP000834106"/>
    </source>
</evidence>
<feature type="transmembrane region" description="Helical" evidence="2">
    <location>
        <begin position="276"/>
        <end position="295"/>
    </location>
</feature>
<dbReference type="InterPro" id="IPR000782">
    <property type="entry name" value="FAS1_domain"/>
</dbReference>
<keyword evidence="2" id="KW-0812">Transmembrane</keyword>
<evidence type="ECO:0000256" key="2">
    <source>
        <dbReference type="SAM" id="Phobius"/>
    </source>
</evidence>